<comment type="caution">
    <text evidence="3">The sequence shown here is derived from an EMBL/GenBank/DDBJ whole genome shotgun (WGS) entry which is preliminary data.</text>
</comment>
<protein>
    <recommendedName>
        <fullName evidence="2">BURP domain-containing protein</fullName>
    </recommendedName>
</protein>
<proteinExistence type="predicted"/>
<evidence type="ECO:0000259" key="2">
    <source>
        <dbReference type="PROSITE" id="PS51277"/>
    </source>
</evidence>
<dbReference type="Pfam" id="PF03181">
    <property type="entry name" value="BURP"/>
    <property type="match status" value="1"/>
</dbReference>
<gene>
    <name evidence="3" type="ORF">SASPL_126086</name>
</gene>
<feature type="domain" description="BURP" evidence="2">
    <location>
        <begin position="49"/>
        <end position="266"/>
    </location>
</feature>
<evidence type="ECO:0000313" key="4">
    <source>
        <dbReference type="Proteomes" id="UP000298416"/>
    </source>
</evidence>
<organism evidence="3">
    <name type="scientific">Salvia splendens</name>
    <name type="common">Scarlet sage</name>
    <dbReference type="NCBI Taxonomy" id="180675"/>
    <lineage>
        <taxon>Eukaryota</taxon>
        <taxon>Viridiplantae</taxon>
        <taxon>Streptophyta</taxon>
        <taxon>Embryophyta</taxon>
        <taxon>Tracheophyta</taxon>
        <taxon>Spermatophyta</taxon>
        <taxon>Magnoliopsida</taxon>
        <taxon>eudicotyledons</taxon>
        <taxon>Gunneridae</taxon>
        <taxon>Pentapetalae</taxon>
        <taxon>asterids</taxon>
        <taxon>lamiids</taxon>
        <taxon>Lamiales</taxon>
        <taxon>Lamiaceae</taxon>
        <taxon>Nepetoideae</taxon>
        <taxon>Mentheae</taxon>
        <taxon>Salviinae</taxon>
        <taxon>Salvia</taxon>
        <taxon>Salvia subgen. Calosphace</taxon>
        <taxon>core Calosphace</taxon>
    </lineage>
</organism>
<feature type="chain" id="PRO_5036460900" description="BURP domain-containing protein" evidence="1">
    <location>
        <begin position="22"/>
        <end position="273"/>
    </location>
</feature>
<accession>A0A8X8XIA6</accession>
<dbReference type="EMBL" id="PNBA02000009">
    <property type="protein sequence ID" value="KAG6413377.1"/>
    <property type="molecule type" value="Genomic_DNA"/>
</dbReference>
<sequence length="273" mass="30210">MDVKLPLCSLIILLAAINGNGLQKMDMRIEQVHSSPHMHHHMDPSLIVFFFVEDLTVGNTIPIYFPSRGLDSVSAHLLPKEEADSIPFSSDQLNHLLKVYSFPRGSPQATAMEDTLRQCETKPIKGETKTCPTSWGSMLDFATSIIGSGTEIKILSTTHVTPSSAILQKYKIMGVEEYPASKVVACHTMPYPYAVFYCHYQESQSRVFNVSLTGENGDRVEAVAVCHMDTSQWSRNHVSFKVLGIEPGSSPVCHFFPADNFVCVPSDALMQQA</sequence>
<dbReference type="OrthoDB" id="1909293at2759"/>
<keyword evidence="1" id="KW-0732">Signal</keyword>
<evidence type="ECO:0000313" key="3">
    <source>
        <dbReference type="EMBL" id="KAG6413377.1"/>
    </source>
</evidence>
<dbReference type="PROSITE" id="PS51277">
    <property type="entry name" value="BURP"/>
    <property type="match status" value="1"/>
</dbReference>
<dbReference type="InterPro" id="IPR004873">
    <property type="entry name" value="BURP_dom"/>
</dbReference>
<keyword evidence="4" id="KW-1185">Reference proteome</keyword>
<dbReference type="Proteomes" id="UP000298416">
    <property type="component" value="Unassembled WGS sequence"/>
</dbReference>
<feature type="signal peptide" evidence="1">
    <location>
        <begin position="1"/>
        <end position="21"/>
    </location>
</feature>
<dbReference type="PANTHER" id="PTHR31236">
    <property type="entry name" value="BURP DOMAIN PROTEIN USPL1-LIKE"/>
    <property type="match status" value="1"/>
</dbReference>
<dbReference type="SMART" id="SM01045">
    <property type="entry name" value="BURP"/>
    <property type="match status" value="1"/>
</dbReference>
<reference evidence="3" key="2">
    <citation type="submission" date="2020-08" db="EMBL/GenBank/DDBJ databases">
        <title>Plant Genome Project.</title>
        <authorList>
            <person name="Zhang R.-G."/>
        </authorList>
    </citation>
    <scope>NUCLEOTIDE SEQUENCE</scope>
    <source>
        <strain evidence="3">Huo1</strain>
        <tissue evidence="3">Leaf</tissue>
    </source>
</reference>
<name>A0A8X8XIA6_SALSN</name>
<dbReference type="InterPro" id="IPR044816">
    <property type="entry name" value="BURP"/>
</dbReference>
<dbReference type="AlphaFoldDB" id="A0A8X8XIA6"/>
<reference evidence="3" key="1">
    <citation type="submission" date="2018-01" db="EMBL/GenBank/DDBJ databases">
        <authorList>
            <person name="Mao J.F."/>
        </authorList>
    </citation>
    <scope>NUCLEOTIDE SEQUENCE</scope>
    <source>
        <strain evidence="3">Huo1</strain>
        <tissue evidence="3">Leaf</tissue>
    </source>
</reference>
<dbReference type="PANTHER" id="PTHR31236:SF32">
    <property type="entry name" value="BURP DOMAIN PROTEIN USPL1-LIKE"/>
    <property type="match status" value="1"/>
</dbReference>
<evidence type="ECO:0000256" key="1">
    <source>
        <dbReference type="SAM" id="SignalP"/>
    </source>
</evidence>